<accession>A0ACB8QGF4</accession>
<evidence type="ECO:0000313" key="1">
    <source>
        <dbReference type="EMBL" id="KAI0030670.1"/>
    </source>
</evidence>
<name>A0ACB8QGF4_9AGAM</name>
<dbReference type="EMBL" id="MU273611">
    <property type="protein sequence ID" value="KAI0030670.1"/>
    <property type="molecule type" value="Genomic_DNA"/>
</dbReference>
<proteinExistence type="predicted"/>
<reference evidence="1" key="2">
    <citation type="journal article" date="2022" name="New Phytol.">
        <title>Evolutionary transition to the ectomycorrhizal habit in the genomes of a hyperdiverse lineage of mushroom-forming fungi.</title>
        <authorList>
            <person name="Looney B."/>
            <person name="Miyauchi S."/>
            <person name="Morin E."/>
            <person name="Drula E."/>
            <person name="Courty P.E."/>
            <person name="Kohler A."/>
            <person name="Kuo A."/>
            <person name="LaButti K."/>
            <person name="Pangilinan J."/>
            <person name="Lipzen A."/>
            <person name="Riley R."/>
            <person name="Andreopoulos W."/>
            <person name="He G."/>
            <person name="Johnson J."/>
            <person name="Nolan M."/>
            <person name="Tritt A."/>
            <person name="Barry K.W."/>
            <person name="Grigoriev I.V."/>
            <person name="Nagy L.G."/>
            <person name="Hibbett D."/>
            <person name="Henrissat B."/>
            <person name="Matheny P.B."/>
            <person name="Labbe J."/>
            <person name="Martin F.M."/>
        </authorList>
    </citation>
    <scope>NUCLEOTIDE SEQUENCE</scope>
    <source>
        <strain evidence="1">EC-137</strain>
    </source>
</reference>
<gene>
    <name evidence="1" type="ORF">K488DRAFT_79530</name>
</gene>
<reference evidence="1" key="1">
    <citation type="submission" date="2021-02" db="EMBL/GenBank/DDBJ databases">
        <authorList>
            <consortium name="DOE Joint Genome Institute"/>
            <person name="Ahrendt S."/>
            <person name="Looney B.P."/>
            <person name="Miyauchi S."/>
            <person name="Morin E."/>
            <person name="Drula E."/>
            <person name="Courty P.E."/>
            <person name="Chicoki N."/>
            <person name="Fauchery L."/>
            <person name="Kohler A."/>
            <person name="Kuo A."/>
            <person name="Labutti K."/>
            <person name="Pangilinan J."/>
            <person name="Lipzen A."/>
            <person name="Riley R."/>
            <person name="Andreopoulos W."/>
            <person name="He G."/>
            <person name="Johnson J."/>
            <person name="Barry K.W."/>
            <person name="Grigoriev I.V."/>
            <person name="Nagy L."/>
            <person name="Hibbett D."/>
            <person name="Henrissat B."/>
            <person name="Matheny P.B."/>
            <person name="Labbe J."/>
            <person name="Martin F."/>
        </authorList>
    </citation>
    <scope>NUCLEOTIDE SEQUENCE</scope>
    <source>
        <strain evidence="1">EC-137</strain>
    </source>
</reference>
<organism evidence="1 2">
    <name type="scientific">Vararia minispora EC-137</name>
    <dbReference type="NCBI Taxonomy" id="1314806"/>
    <lineage>
        <taxon>Eukaryota</taxon>
        <taxon>Fungi</taxon>
        <taxon>Dikarya</taxon>
        <taxon>Basidiomycota</taxon>
        <taxon>Agaricomycotina</taxon>
        <taxon>Agaricomycetes</taxon>
        <taxon>Russulales</taxon>
        <taxon>Lachnocladiaceae</taxon>
        <taxon>Vararia</taxon>
    </lineage>
</organism>
<comment type="caution">
    <text evidence="1">The sequence shown here is derived from an EMBL/GenBank/DDBJ whole genome shotgun (WGS) entry which is preliminary data.</text>
</comment>
<sequence>MPLLLPAVISNARSQHPFVLLESSSTQSALPVFKDIINHGNTKTCLLFCLLYPPTSILNEAARSLTDRFRVIDRTSFVPGFSETSIDDLGELFKRELESAQAGSLTVAIDSIDTLCADLGSASKCHLIVFSLLNLLRTRSFPAPSRLIIHTNSPTPVLPLLLLTRLSPNMTHVMAHPPALLEHIAETHLAVPPPSMPPERFWRVFSPIAARGWEVEHLVYGPEGPGSGPGREEFVLEMVIRGQGAGSDGKRRGTERVLEGWSRSRGSCELTELSSLRVIWTKSSTAQEPLAPDPTQNLPFNLNLTRRQQQSRAQVPLPYVHEGEPVLSETPTTGTLGAIYYDPDSADDIDDDDPDEDLDI</sequence>
<dbReference type="Proteomes" id="UP000814128">
    <property type="component" value="Unassembled WGS sequence"/>
</dbReference>
<keyword evidence="2" id="KW-1185">Reference proteome</keyword>
<protein>
    <submittedName>
        <fullName evidence="1">Uncharacterized protein</fullName>
    </submittedName>
</protein>
<evidence type="ECO:0000313" key="2">
    <source>
        <dbReference type="Proteomes" id="UP000814128"/>
    </source>
</evidence>